<dbReference type="Gene3D" id="3.60.70.12">
    <property type="entry name" value="L-amino peptidase D-ALA esterase/amidase"/>
    <property type="match status" value="1"/>
</dbReference>
<organism evidence="2 3">
    <name type="scientific">Megasphaera stantonii</name>
    <dbReference type="NCBI Taxonomy" id="2144175"/>
    <lineage>
        <taxon>Bacteria</taxon>
        <taxon>Bacillati</taxon>
        <taxon>Bacillota</taxon>
        <taxon>Negativicutes</taxon>
        <taxon>Veillonellales</taxon>
        <taxon>Veillonellaceae</taxon>
        <taxon>Megasphaera</taxon>
    </lineage>
</organism>
<dbReference type="AlphaFoldDB" id="A0A346AW51"/>
<dbReference type="InterPro" id="IPR016117">
    <property type="entry name" value="ArgJ-like_dom_sf"/>
</dbReference>
<dbReference type="PANTHER" id="PTHR36512:SF3">
    <property type="entry name" value="BLR5678 PROTEIN"/>
    <property type="match status" value="1"/>
</dbReference>
<comment type="similarity">
    <text evidence="1">Belongs to the peptidase S58 family.</text>
</comment>
<evidence type="ECO:0000313" key="3">
    <source>
        <dbReference type="Proteomes" id="UP000254337"/>
    </source>
</evidence>
<reference evidence="2 3" key="1">
    <citation type="submission" date="2018-05" db="EMBL/GenBank/DDBJ databases">
        <title>Complete genome sequence of Megasphaera sp. AJH120T, isolated from the ceca of a chicken.</title>
        <authorList>
            <person name="Maki J."/>
            <person name="Looft T."/>
        </authorList>
    </citation>
    <scope>NUCLEOTIDE SEQUENCE [LARGE SCALE GENOMIC DNA]</scope>
    <source>
        <strain evidence="2 3">AJH120</strain>
    </source>
</reference>
<dbReference type="OrthoDB" id="9808347at2"/>
<dbReference type="CDD" id="cd02252">
    <property type="entry name" value="nylC_like"/>
    <property type="match status" value="1"/>
</dbReference>
<protein>
    <submittedName>
        <fullName evidence="2">Peptidase S58 family protein</fullName>
    </submittedName>
</protein>
<dbReference type="GO" id="GO:0004177">
    <property type="term" value="F:aminopeptidase activity"/>
    <property type="evidence" value="ECO:0007669"/>
    <property type="project" value="TreeGrafter"/>
</dbReference>
<name>A0A346AW51_9FIRM</name>
<dbReference type="PANTHER" id="PTHR36512">
    <property type="entry name" value="D-AMINOPEPTIDASE"/>
    <property type="match status" value="1"/>
</dbReference>
<keyword evidence="3" id="KW-1185">Reference proteome</keyword>
<dbReference type="RefSeq" id="WP_107195537.1">
    <property type="nucleotide sequence ID" value="NZ_CP029462.1"/>
</dbReference>
<gene>
    <name evidence="2" type="ORF">DKB62_00095</name>
</gene>
<evidence type="ECO:0000313" key="2">
    <source>
        <dbReference type="EMBL" id="AXL20094.1"/>
    </source>
</evidence>
<dbReference type="EMBL" id="CP029462">
    <property type="protein sequence ID" value="AXL20094.1"/>
    <property type="molecule type" value="Genomic_DNA"/>
</dbReference>
<dbReference type="Proteomes" id="UP000254337">
    <property type="component" value="Chromosome"/>
</dbReference>
<sequence length="327" mass="33546">MKEIALQDIQGFRIGSAQDEQGGTGCTVLIFPDGAPCGVDIRGGGPASRESELLNPTAAAERIHAVLLSGGSAFGLNAAGGVMQYLEEKGIGFPTGICNVPLVVASCIFDLGCGDNVRPDAAMGYAACVESERNVIREGNYGAGTGATVGKLCGPKGMMKSGLGVYAVQVGELKVGAVVVVNAVGDVLDEHNEIIAGMLTDDGKGFADTRRVMLEEYGMHDTLFSLRAAAGTTNTTIGAVVTNGKFDKSHMKKIAALASNGFVRTIRPVNTTADGDSLYALSVGDVEADVSTTGTIAAYVVEQAVRRAVLTAEPAYGVPAAKILTIG</sequence>
<dbReference type="InterPro" id="IPR005321">
    <property type="entry name" value="Peptidase_S58_DmpA"/>
</dbReference>
<dbReference type="SUPFAM" id="SSF56266">
    <property type="entry name" value="DmpA/ArgJ-like"/>
    <property type="match status" value="1"/>
</dbReference>
<dbReference type="Pfam" id="PF03576">
    <property type="entry name" value="Peptidase_S58"/>
    <property type="match status" value="1"/>
</dbReference>
<evidence type="ECO:0000256" key="1">
    <source>
        <dbReference type="ARBA" id="ARBA00007068"/>
    </source>
</evidence>
<dbReference type="KEGG" id="meg:DKB62_00095"/>
<accession>A0A346AW51</accession>
<proteinExistence type="inferred from homology"/>